<dbReference type="AlphaFoldDB" id="A0A518H0H0"/>
<name>A0A518H0H0_9BACT</name>
<dbReference type="Proteomes" id="UP000317835">
    <property type="component" value="Chromosome"/>
</dbReference>
<feature type="transmembrane region" description="Helical" evidence="1">
    <location>
        <begin position="213"/>
        <end position="228"/>
    </location>
</feature>
<proteinExistence type="predicted"/>
<evidence type="ECO:0000313" key="3">
    <source>
        <dbReference type="Proteomes" id="UP000317835"/>
    </source>
</evidence>
<gene>
    <name evidence="2" type="ORF">ElP_22080</name>
</gene>
<evidence type="ECO:0000256" key="1">
    <source>
        <dbReference type="SAM" id="Phobius"/>
    </source>
</evidence>
<reference evidence="2 3" key="1">
    <citation type="submission" date="2019-02" db="EMBL/GenBank/DDBJ databases">
        <title>Deep-cultivation of Planctomycetes and their phenomic and genomic characterization uncovers novel biology.</title>
        <authorList>
            <person name="Wiegand S."/>
            <person name="Jogler M."/>
            <person name="Boedeker C."/>
            <person name="Pinto D."/>
            <person name="Vollmers J."/>
            <person name="Rivas-Marin E."/>
            <person name="Kohn T."/>
            <person name="Peeters S.H."/>
            <person name="Heuer A."/>
            <person name="Rast P."/>
            <person name="Oberbeckmann S."/>
            <person name="Bunk B."/>
            <person name="Jeske O."/>
            <person name="Meyerdierks A."/>
            <person name="Storesund J.E."/>
            <person name="Kallscheuer N."/>
            <person name="Luecker S."/>
            <person name="Lage O.M."/>
            <person name="Pohl T."/>
            <person name="Merkel B.J."/>
            <person name="Hornburger P."/>
            <person name="Mueller R.-W."/>
            <person name="Bruemmer F."/>
            <person name="Labrenz M."/>
            <person name="Spormann A.M."/>
            <person name="Op den Camp H."/>
            <person name="Overmann J."/>
            <person name="Amann R."/>
            <person name="Jetten M.S.M."/>
            <person name="Mascher T."/>
            <person name="Medema M.H."/>
            <person name="Devos D.P."/>
            <person name="Kaster A.-K."/>
            <person name="Ovreas L."/>
            <person name="Rohde M."/>
            <person name="Galperin M.Y."/>
            <person name="Jogler C."/>
        </authorList>
    </citation>
    <scope>NUCLEOTIDE SEQUENCE [LARGE SCALE GENOMIC DNA]</scope>
    <source>
        <strain evidence="2 3">ElP</strain>
    </source>
</reference>
<keyword evidence="3" id="KW-1185">Reference proteome</keyword>
<feature type="transmembrane region" description="Helical" evidence="1">
    <location>
        <begin position="27"/>
        <end position="50"/>
    </location>
</feature>
<keyword evidence="1" id="KW-0472">Membrane</keyword>
<organism evidence="2 3">
    <name type="scientific">Tautonia plasticadhaerens</name>
    <dbReference type="NCBI Taxonomy" id="2527974"/>
    <lineage>
        <taxon>Bacteria</taxon>
        <taxon>Pseudomonadati</taxon>
        <taxon>Planctomycetota</taxon>
        <taxon>Planctomycetia</taxon>
        <taxon>Isosphaerales</taxon>
        <taxon>Isosphaeraceae</taxon>
        <taxon>Tautonia</taxon>
    </lineage>
</organism>
<sequence length="240" mass="27285">MASTTLAPGALSRAAHFVRRELRDSRILPFLLLLIGTDLLLCSLHLLHYFTNRFNHPNWNLTREKGTGEYFQYLKYLWCCWMLLTVFSRRREASDVAWAGLMAYLLLDDYKGMHEKTGRLIVERVGFEPWLGLRGQEFGELSYVLLVGSVIALVLVASYRYSGRRARADFAVLGALMFGMLVAAVGVDTLHILVLKDRILEPVLGMLEDGGEMIILSLMTVYCFHMALRSRDDRPEPIPG</sequence>
<feature type="transmembrane region" description="Helical" evidence="1">
    <location>
        <begin position="171"/>
        <end position="193"/>
    </location>
</feature>
<protein>
    <submittedName>
        <fullName evidence="2">Uncharacterized protein</fullName>
    </submittedName>
</protein>
<dbReference type="KEGG" id="tpla:ElP_22080"/>
<dbReference type="EMBL" id="CP036426">
    <property type="protein sequence ID" value="QDV34323.1"/>
    <property type="molecule type" value="Genomic_DNA"/>
</dbReference>
<keyword evidence="1" id="KW-1133">Transmembrane helix</keyword>
<accession>A0A518H0H0</accession>
<keyword evidence="1" id="KW-0812">Transmembrane</keyword>
<evidence type="ECO:0000313" key="2">
    <source>
        <dbReference type="EMBL" id="QDV34323.1"/>
    </source>
</evidence>
<feature type="transmembrane region" description="Helical" evidence="1">
    <location>
        <begin position="141"/>
        <end position="159"/>
    </location>
</feature>